<feature type="non-terminal residue" evidence="1">
    <location>
        <position position="96"/>
    </location>
</feature>
<organism evidence="1 2">
    <name type="scientific">Saccharophagus degradans</name>
    <dbReference type="NCBI Taxonomy" id="86304"/>
    <lineage>
        <taxon>Bacteria</taxon>
        <taxon>Pseudomonadati</taxon>
        <taxon>Pseudomonadota</taxon>
        <taxon>Gammaproteobacteria</taxon>
        <taxon>Cellvibrionales</taxon>
        <taxon>Cellvibrionaceae</taxon>
        <taxon>Saccharophagus</taxon>
    </lineage>
</organism>
<comment type="caution">
    <text evidence="1">The sequence shown here is derived from an EMBL/GenBank/DDBJ whole genome shotgun (WGS) entry which is preliminary data.</text>
</comment>
<dbReference type="AlphaFoldDB" id="A0AAW7XCR0"/>
<evidence type="ECO:0000313" key="2">
    <source>
        <dbReference type="Proteomes" id="UP001169760"/>
    </source>
</evidence>
<dbReference type="EMBL" id="JAUOPB010000163">
    <property type="protein sequence ID" value="MDO6425030.1"/>
    <property type="molecule type" value="Genomic_DNA"/>
</dbReference>
<dbReference type="Proteomes" id="UP001169760">
    <property type="component" value="Unassembled WGS sequence"/>
</dbReference>
<reference evidence="1" key="1">
    <citation type="submission" date="2023-07" db="EMBL/GenBank/DDBJ databases">
        <title>Genome content predicts the carbon catabolic preferences of heterotrophic bacteria.</title>
        <authorList>
            <person name="Gralka M."/>
        </authorList>
    </citation>
    <scope>NUCLEOTIDE SEQUENCE</scope>
    <source>
        <strain evidence="1">I3M17_2</strain>
    </source>
</reference>
<evidence type="ECO:0000313" key="1">
    <source>
        <dbReference type="EMBL" id="MDO6425030.1"/>
    </source>
</evidence>
<name>A0AAW7XCR0_9GAMM</name>
<gene>
    <name evidence="1" type="ORF">Q4521_21290</name>
</gene>
<accession>A0AAW7XCR0</accession>
<sequence length="96" mass="10191">TALPTLLENQLNNKPTVDFSGYKYLATSNQGQITANGSYTKLAVFTYNTATGSNHIISSENLGTVFWGATTNKVNAWHIGGGSNNPGYMTSDAAND</sequence>
<protein>
    <submittedName>
        <fullName evidence="1">Uncharacterized protein</fullName>
    </submittedName>
</protein>
<feature type="non-terminal residue" evidence="1">
    <location>
        <position position="1"/>
    </location>
</feature>
<proteinExistence type="predicted"/>
<dbReference type="RefSeq" id="WP_303494384.1">
    <property type="nucleotide sequence ID" value="NZ_JAUOPB010000163.1"/>
</dbReference>